<dbReference type="Pfam" id="PF00262">
    <property type="entry name" value="Calreticulin"/>
    <property type="match status" value="2"/>
</dbReference>
<keyword evidence="4 6" id="KW-0143">Chaperone</keyword>
<reference evidence="8 9" key="1">
    <citation type="submission" date="2016-04" db="EMBL/GenBank/DDBJ databases">
        <title>Polished mammalian reference genomes with single-molecule sequencing and chromosome conformation capture applied to the Capra hircus genome.</title>
        <authorList>
            <person name="Bickhart D.M."/>
            <person name="Koren S."/>
            <person name="Rosen B."/>
            <person name="Hastie A."/>
            <person name="Liachko I."/>
            <person name="Sullivan S.T."/>
            <person name="Burton J."/>
            <person name="Sayre B.L."/>
            <person name="Huson H.J."/>
            <person name="Lee J."/>
            <person name="Lam E."/>
            <person name="Kelley C.M."/>
            <person name="Hutchison J.L."/>
            <person name="Zhou Y."/>
            <person name="Sun J."/>
            <person name="Crisa A."/>
            <person name="Schwartz J.C."/>
            <person name="Hammond J.A."/>
            <person name="Schroeder S.G."/>
            <person name="Liu G.E."/>
            <person name="Dunham M."/>
            <person name="Shendure J."/>
            <person name="Sonstegard T.S."/>
            <person name="Phillippy A.M."/>
            <person name="Van Tassell C.P."/>
            <person name="Smith T.P."/>
        </authorList>
    </citation>
    <scope>NUCLEOTIDE SEQUENCE [LARGE SCALE GENOMIC DNA]</scope>
</reference>
<dbReference type="PROSITE" id="PS00804">
    <property type="entry name" value="CALRETICULIN_2"/>
    <property type="match status" value="1"/>
</dbReference>
<comment type="similarity">
    <text evidence="2 6">Belongs to the calreticulin family.</text>
</comment>
<feature type="region of interest" description="Disordered" evidence="7">
    <location>
        <begin position="324"/>
        <end position="368"/>
    </location>
</feature>
<evidence type="ECO:0000256" key="7">
    <source>
        <dbReference type="SAM" id="MobiDB-lite"/>
    </source>
</evidence>
<proteinExistence type="inferred from homology"/>
<dbReference type="Gene3D" id="2.10.250.10">
    <property type="entry name" value="Calreticulin/calnexin, P domain"/>
    <property type="match status" value="1"/>
</dbReference>
<accession>A0A452E6M9</accession>
<dbReference type="InterPro" id="IPR001580">
    <property type="entry name" value="Calret/calnex"/>
</dbReference>
<dbReference type="Proteomes" id="UP000291000">
    <property type="component" value="Chromosome 3"/>
</dbReference>
<dbReference type="PROSITE" id="PS00805">
    <property type="entry name" value="CALRETICULIN_REPEAT"/>
    <property type="match status" value="1"/>
</dbReference>
<comment type="subcellular location">
    <subcellularLocation>
        <location evidence="1">Endoplasmic reticulum</location>
    </subcellularLocation>
</comment>
<name>A0A452E6M9_CAPHI</name>
<reference evidence="8" key="3">
    <citation type="submission" date="2025-09" db="UniProtKB">
        <authorList>
            <consortium name="Ensembl"/>
        </authorList>
    </citation>
    <scope>IDENTIFICATION</scope>
</reference>
<evidence type="ECO:0000256" key="4">
    <source>
        <dbReference type="ARBA" id="ARBA00023186"/>
    </source>
</evidence>
<sequence length="385" mass="45545">LKYTNHFYMLLFFFFNPKNGWKKTMGSIKTWVDYGKFQLTTGKFYGDIEKDKGLQTNEDAKFYTLSTRFKPFSNENKTLVVQFSGIDCGGGYVKLFPDTMNQEDMHSELEYYIMFGPDICGFGNNKVQVILRYQGKYHENNKTIECRINKDTHLYTLIICSSANNLEAGDLEDDWAFLPPRKIKDPYKPEVRRCFLGNFEYIPDPDTKKPDDWNEAMDGEWEGPLTPNLKYKGQWEPRIIDNSNYEGEWIHPEIDNPEYKPDPNICHYYISVLGLDLWQMKSGSIFDNFLLTNDEEFAEEVGNMTWGARRKQWRELYEELEKRKREEEAKKKEEREYDIWGIEEEGSEEDSAEEPGNDRQLKEDDDERAFLGENVEVHVDWKDEL</sequence>
<dbReference type="EMBL" id="LWLT01000004">
    <property type="status" value="NOT_ANNOTATED_CDS"/>
    <property type="molecule type" value="Genomic_DNA"/>
</dbReference>
<feature type="compositionally biased region" description="Basic and acidic residues" evidence="7">
    <location>
        <begin position="324"/>
        <end position="338"/>
    </location>
</feature>
<evidence type="ECO:0000256" key="2">
    <source>
        <dbReference type="ARBA" id="ARBA00010983"/>
    </source>
</evidence>
<protein>
    <recommendedName>
        <fullName evidence="10">Calreticulin</fullName>
    </recommendedName>
</protein>
<dbReference type="STRING" id="9925.ENSCHIP00000007700"/>
<dbReference type="AlphaFoldDB" id="A0A452E6M9"/>
<evidence type="ECO:0000313" key="9">
    <source>
        <dbReference type="Proteomes" id="UP000291000"/>
    </source>
</evidence>
<dbReference type="SUPFAM" id="SSF49899">
    <property type="entry name" value="Concanavalin A-like lectins/glucanases"/>
    <property type="match status" value="1"/>
</dbReference>
<dbReference type="Ensembl" id="ENSCHIT00000015448.1">
    <property type="protein sequence ID" value="ENSCHIP00000007700.1"/>
    <property type="gene ID" value="ENSCHIG00000011084.1"/>
</dbReference>
<evidence type="ECO:0000256" key="1">
    <source>
        <dbReference type="ARBA" id="ARBA00004240"/>
    </source>
</evidence>
<dbReference type="GO" id="GO:0005789">
    <property type="term" value="C:endoplasmic reticulum membrane"/>
    <property type="evidence" value="ECO:0007669"/>
    <property type="project" value="TreeGrafter"/>
</dbReference>
<keyword evidence="9" id="KW-1185">Reference proteome</keyword>
<keyword evidence="5" id="KW-1015">Disulfide bond</keyword>
<evidence type="ECO:0000256" key="6">
    <source>
        <dbReference type="RuleBase" id="RU362126"/>
    </source>
</evidence>
<dbReference type="InterPro" id="IPR018124">
    <property type="entry name" value="Calret/calnex_CS"/>
</dbReference>
<dbReference type="InterPro" id="IPR009033">
    <property type="entry name" value="Calreticulin/calnexin_P_dom_sf"/>
</dbReference>
<evidence type="ECO:0000313" key="8">
    <source>
        <dbReference type="Ensembl" id="ENSCHIP00000007700.1"/>
    </source>
</evidence>
<reference evidence="8" key="2">
    <citation type="submission" date="2025-08" db="UniProtKB">
        <authorList>
            <consortium name="Ensembl"/>
        </authorList>
    </citation>
    <scope>IDENTIFICATION</scope>
</reference>
<dbReference type="SUPFAM" id="SSF63887">
    <property type="entry name" value="P-domain of calnexin/calreticulin"/>
    <property type="match status" value="1"/>
</dbReference>
<dbReference type="PANTHER" id="PTHR11073">
    <property type="entry name" value="CALRETICULIN AND CALNEXIN"/>
    <property type="match status" value="1"/>
</dbReference>
<keyword evidence="3 6" id="KW-0256">Endoplasmic reticulum</keyword>
<dbReference type="Gene3D" id="2.60.120.200">
    <property type="match status" value="1"/>
</dbReference>
<dbReference type="GO" id="GO:0005509">
    <property type="term" value="F:calcium ion binding"/>
    <property type="evidence" value="ECO:0007669"/>
    <property type="project" value="InterPro"/>
</dbReference>
<dbReference type="InterPro" id="IPR013320">
    <property type="entry name" value="ConA-like_dom_sf"/>
</dbReference>
<evidence type="ECO:0000256" key="3">
    <source>
        <dbReference type="ARBA" id="ARBA00022824"/>
    </source>
</evidence>
<dbReference type="GO" id="GO:0051082">
    <property type="term" value="F:unfolded protein binding"/>
    <property type="evidence" value="ECO:0007669"/>
    <property type="project" value="InterPro"/>
</dbReference>
<dbReference type="GO" id="GO:0006457">
    <property type="term" value="P:protein folding"/>
    <property type="evidence" value="ECO:0007669"/>
    <property type="project" value="InterPro"/>
</dbReference>
<organism evidence="8 9">
    <name type="scientific">Capra hircus</name>
    <name type="common">Goat</name>
    <dbReference type="NCBI Taxonomy" id="9925"/>
    <lineage>
        <taxon>Eukaryota</taxon>
        <taxon>Metazoa</taxon>
        <taxon>Chordata</taxon>
        <taxon>Craniata</taxon>
        <taxon>Vertebrata</taxon>
        <taxon>Euteleostomi</taxon>
        <taxon>Mammalia</taxon>
        <taxon>Eutheria</taxon>
        <taxon>Laurasiatheria</taxon>
        <taxon>Artiodactyla</taxon>
        <taxon>Ruminantia</taxon>
        <taxon>Pecora</taxon>
        <taxon>Bovidae</taxon>
        <taxon>Caprinae</taxon>
        <taxon>Capra</taxon>
    </lineage>
</organism>
<dbReference type="GO" id="GO:0036503">
    <property type="term" value="P:ERAD pathway"/>
    <property type="evidence" value="ECO:0007669"/>
    <property type="project" value="TreeGrafter"/>
</dbReference>
<feature type="disulfide bond" evidence="5">
    <location>
        <begin position="88"/>
        <end position="120"/>
    </location>
</feature>
<evidence type="ECO:0000256" key="5">
    <source>
        <dbReference type="PIRSR" id="PIRSR601580-3"/>
    </source>
</evidence>
<evidence type="ECO:0008006" key="10">
    <source>
        <dbReference type="Google" id="ProtNLM"/>
    </source>
</evidence>
<dbReference type="PRINTS" id="PR00626">
    <property type="entry name" value="CALRETICULIN"/>
</dbReference>
<dbReference type="GeneTree" id="ENSGT00950000182915"/>
<dbReference type="OMA" id="GEWIHTS"/>
<feature type="compositionally biased region" description="Acidic residues" evidence="7">
    <location>
        <begin position="341"/>
        <end position="355"/>
    </location>
</feature>
<dbReference type="PANTHER" id="PTHR11073:SF14">
    <property type="entry name" value="CALRETICULIN"/>
    <property type="match status" value="1"/>
</dbReference>